<feature type="domain" description="Enoyl reductase (ER)" evidence="4">
    <location>
        <begin position="21"/>
        <end position="356"/>
    </location>
</feature>
<dbReference type="GO" id="GO:0016651">
    <property type="term" value="F:oxidoreductase activity, acting on NAD(P)H"/>
    <property type="evidence" value="ECO:0007669"/>
    <property type="project" value="InterPro"/>
</dbReference>
<dbReference type="Pfam" id="PF08240">
    <property type="entry name" value="ADH_N"/>
    <property type="match status" value="1"/>
</dbReference>
<dbReference type="PANTHER" id="PTHR45348">
    <property type="entry name" value="HYPOTHETICAL OXIDOREDUCTASE (EUROFUNG)"/>
    <property type="match status" value="1"/>
</dbReference>
<comment type="subunit">
    <text evidence="2">Monomer.</text>
</comment>
<dbReference type="InterPro" id="IPR011032">
    <property type="entry name" value="GroES-like_sf"/>
</dbReference>
<dbReference type="InterPro" id="IPR020843">
    <property type="entry name" value="ER"/>
</dbReference>
<dbReference type="SUPFAM" id="SSF51735">
    <property type="entry name" value="NAD(P)-binding Rossmann-fold domains"/>
    <property type="match status" value="1"/>
</dbReference>
<sequence>SAIDLRTLPTLSTTQRALLVTPNRSYNLTSDFPVPPVLGAGEVLIRNRAVGLNHIDWKSVDYNFCLPELPWITGRECAGIVERVGENVTKLKAGDAVWTSTYYKDRRAGCFQELVTVPQHTVFPIPKNLDFAGAACLGVGGLTAVISLWRWLGVSMANTIAPSPSSSTSSPSTTCRETLLVWGGSTVTGQFAIQTAVQAGLDVIAVCSASTSSLVSSLGATHVVSYTGKTDMHIIGEILCLAEGRLTKAIDLVGSQTAQLVLQVIGACSRQVDFAPLAFMSSKSVVPPNAVVHTVEMKQFVLDQECGKYGQELSRLVEQGLVKIPKLRYVSGGWAGVETGLRILKDGGLVGEKLVV</sequence>
<evidence type="ECO:0000256" key="3">
    <source>
        <dbReference type="ARBA" id="ARBA00023002"/>
    </source>
</evidence>
<evidence type="ECO:0000256" key="1">
    <source>
        <dbReference type="ARBA" id="ARBA00008072"/>
    </source>
</evidence>
<dbReference type="OrthoDB" id="10257049at2759"/>
<evidence type="ECO:0000256" key="2">
    <source>
        <dbReference type="ARBA" id="ARBA00011245"/>
    </source>
</evidence>
<gene>
    <name evidence="5" type="ORF">P154DRAFT_378044</name>
</gene>
<evidence type="ECO:0000313" key="6">
    <source>
        <dbReference type="Proteomes" id="UP000799779"/>
    </source>
</evidence>
<reference evidence="5" key="1">
    <citation type="journal article" date="2020" name="Stud. Mycol.">
        <title>101 Dothideomycetes genomes: a test case for predicting lifestyles and emergence of pathogens.</title>
        <authorList>
            <person name="Haridas S."/>
            <person name="Albert R."/>
            <person name="Binder M."/>
            <person name="Bloem J."/>
            <person name="Labutti K."/>
            <person name="Salamov A."/>
            <person name="Andreopoulos B."/>
            <person name="Baker S."/>
            <person name="Barry K."/>
            <person name="Bills G."/>
            <person name="Bluhm B."/>
            <person name="Cannon C."/>
            <person name="Castanera R."/>
            <person name="Culley D."/>
            <person name="Daum C."/>
            <person name="Ezra D."/>
            <person name="Gonzalez J."/>
            <person name="Henrissat B."/>
            <person name="Kuo A."/>
            <person name="Liang C."/>
            <person name="Lipzen A."/>
            <person name="Lutzoni F."/>
            <person name="Magnuson J."/>
            <person name="Mondo S."/>
            <person name="Nolan M."/>
            <person name="Ohm R."/>
            <person name="Pangilinan J."/>
            <person name="Park H.-J."/>
            <person name="Ramirez L."/>
            <person name="Alfaro M."/>
            <person name="Sun H."/>
            <person name="Tritt A."/>
            <person name="Yoshinaga Y."/>
            <person name="Zwiers L.-H."/>
            <person name="Turgeon B."/>
            <person name="Goodwin S."/>
            <person name="Spatafora J."/>
            <person name="Crous P."/>
            <person name="Grigoriev I."/>
        </authorList>
    </citation>
    <scope>NUCLEOTIDE SEQUENCE</scope>
    <source>
        <strain evidence="5">CBS 123094</strain>
    </source>
</reference>
<dbReference type="Proteomes" id="UP000799779">
    <property type="component" value="Unassembled WGS sequence"/>
</dbReference>
<dbReference type="EMBL" id="ML977561">
    <property type="protein sequence ID" value="KAF2005835.1"/>
    <property type="molecule type" value="Genomic_DNA"/>
</dbReference>
<feature type="non-terminal residue" evidence="5">
    <location>
        <position position="356"/>
    </location>
</feature>
<dbReference type="InterPro" id="IPR013154">
    <property type="entry name" value="ADH-like_N"/>
</dbReference>
<dbReference type="SUPFAM" id="SSF50129">
    <property type="entry name" value="GroES-like"/>
    <property type="match status" value="1"/>
</dbReference>
<dbReference type="CDD" id="cd08249">
    <property type="entry name" value="enoyl_reductase_like"/>
    <property type="match status" value="1"/>
</dbReference>
<dbReference type="AlphaFoldDB" id="A0A6A5X1Q2"/>
<dbReference type="PANTHER" id="PTHR45348:SF2">
    <property type="entry name" value="ZINC-TYPE ALCOHOL DEHYDROGENASE-LIKE PROTEIN C2E1P3.01"/>
    <property type="match status" value="1"/>
</dbReference>
<dbReference type="InterPro" id="IPR036291">
    <property type="entry name" value="NAD(P)-bd_dom_sf"/>
</dbReference>
<feature type="non-terminal residue" evidence="5">
    <location>
        <position position="1"/>
    </location>
</feature>
<name>A0A6A5X1Q2_9PLEO</name>
<dbReference type="SMART" id="SM00829">
    <property type="entry name" value="PKS_ER"/>
    <property type="match status" value="1"/>
</dbReference>
<organism evidence="5 6">
    <name type="scientific">Amniculicola lignicola CBS 123094</name>
    <dbReference type="NCBI Taxonomy" id="1392246"/>
    <lineage>
        <taxon>Eukaryota</taxon>
        <taxon>Fungi</taxon>
        <taxon>Dikarya</taxon>
        <taxon>Ascomycota</taxon>
        <taxon>Pezizomycotina</taxon>
        <taxon>Dothideomycetes</taxon>
        <taxon>Pleosporomycetidae</taxon>
        <taxon>Pleosporales</taxon>
        <taxon>Amniculicolaceae</taxon>
        <taxon>Amniculicola</taxon>
    </lineage>
</organism>
<dbReference type="Gene3D" id="3.40.50.720">
    <property type="entry name" value="NAD(P)-binding Rossmann-like Domain"/>
    <property type="match status" value="1"/>
</dbReference>
<protein>
    <submittedName>
        <fullName evidence="5">GroES-like protein</fullName>
    </submittedName>
</protein>
<comment type="similarity">
    <text evidence="1">Belongs to the zinc-containing alcohol dehydrogenase family.</text>
</comment>
<dbReference type="Gene3D" id="3.90.180.10">
    <property type="entry name" value="Medium-chain alcohol dehydrogenases, catalytic domain"/>
    <property type="match status" value="1"/>
</dbReference>
<dbReference type="InterPro" id="IPR047122">
    <property type="entry name" value="Trans-enoyl_RdTase-like"/>
</dbReference>
<evidence type="ECO:0000313" key="5">
    <source>
        <dbReference type="EMBL" id="KAF2005835.1"/>
    </source>
</evidence>
<keyword evidence="6" id="KW-1185">Reference proteome</keyword>
<dbReference type="Pfam" id="PF00107">
    <property type="entry name" value="ADH_zinc_N"/>
    <property type="match status" value="1"/>
</dbReference>
<evidence type="ECO:0000259" key="4">
    <source>
        <dbReference type="SMART" id="SM00829"/>
    </source>
</evidence>
<proteinExistence type="inferred from homology"/>
<keyword evidence="3" id="KW-0560">Oxidoreductase</keyword>
<dbReference type="InterPro" id="IPR013149">
    <property type="entry name" value="ADH-like_C"/>
</dbReference>
<accession>A0A6A5X1Q2</accession>